<dbReference type="Proteomes" id="UP000251891">
    <property type="component" value="Unassembled WGS sequence"/>
</dbReference>
<gene>
    <name evidence="2" type="ORF">DPM19_14585</name>
</gene>
<protein>
    <submittedName>
        <fullName evidence="2">Uncharacterized protein</fullName>
    </submittedName>
</protein>
<feature type="compositionally biased region" description="Pro residues" evidence="1">
    <location>
        <begin position="403"/>
        <end position="419"/>
    </location>
</feature>
<dbReference type="InterPro" id="IPR024079">
    <property type="entry name" value="MetalloPept_cat_dom_sf"/>
</dbReference>
<dbReference type="AlphaFoldDB" id="A0A365H529"/>
<name>A0A365H529_9ACTN</name>
<feature type="region of interest" description="Disordered" evidence="1">
    <location>
        <begin position="387"/>
        <end position="449"/>
    </location>
</feature>
<evidence type="ECO:0000256" key="1">
    <source>
        <dbReference type="SAM" id="MobiDB-lite"/>
    </source>
</evidence>
<dbReference type="GO" id="GO:0008237">
    <property type="term" value="F:metallopeptidase activity"/>
    <property type="evidence" value="ECO:0007669"/>
    <property type="project" value="InterPro"/>
</dbReference>
<dbReference type="RefSeq" id="WP_111867630.1">
    <property type="nucleotide sequence ID" value="NZ_QLYX01000006.1"/>
</dbReference>
<accession>A0A365H529</accession>
<dbReference type="EMBL" id="QLYX01000006">
    <property type="protein sequence ID" value="RAY14207.1"/>
    <property type="molecule type" value="Genomic_DNA"/>
</dbReference>
<proteinExistence type="predicted"/>
<feature type="compositionally biased region" description="Basic and acidic residues" evidence="1">
    <location>
        <begin position="420"/>
        <end position="449"/>
    </location>
</feature>
<comment type="caution">
    <text evidence="2">The sequence shown here is derived from an EMBL/GenBank/DDBJ whole genome shotgun (WGS) entry which is preliminary data.</text>
</comment>
<evidence type="ECO:0000313" key="2">
    <source>
        <dbReference type="EMBL" id="RAY14207.1"/>
    </source>
</evidence>
<dbReference type="OrthoDB" id="4569990at2"/>
<evidence type="ECO:0000313" key="3">
    <source>
        <dbReference type="Proteomes" id="UP000251891"/>
    </source>
</evidence>
<dbReference type="Gene3D" id="3.40.390.10">
    <property type="entry name" value="Collagenase (Catalytic Domain)"/>
    <property type="match status" value="1"/>
</dbReference>
<organism evidence="2 3">
    <name type="scientific">Actinomadura craniellae</name>
    <dbReference type="NCBI Taxonomy" id="2231787"/>
    <lineage>
        <taxon>Bacteria</taxon>
        <taxon>Bacillati</taxon>
        <taxon>Actinomycetota</taxon>
        <taxon>Actinomycetes</taxon>
        <taxon>Streptosporangiales</taxon>
        <taxon>Thermomonosporaceae</taxon>
        <taxon>Actinomadura</taxon>
    </lineage>
</organism>
<sequence>MTHGAIDPDAIPIPKVNPGEVRARAKALKTDGARIADTGHDIHAAWQGLKAFYNAPEEGLLFAATKPVAAAGEDVRRAATAAGGALVEFAEQAEYNLQRFHNLKRSATAFRAKIAGNDNWREDADLAEENDGLVRAVAHTVLSHKEDEAACANKISALVGGTRFTYTDPRTKLDGIRTPWGNATGQDKPWWQDVGDGLTDFIGGIFTDAGAMLGLNNSEGMMTGFNSFGDWWNNITDAWGGVITGIGGLTGFHGEYGWGWQGLDTAGSNWKELAHAMVPWREWDDRPGYVVTTGLLSVAGMAAGGASGIKALLNLRKTRGDHAPEPEPPDDLFDGDPAGSPDRPPTLAELQRRFEEIVDELDDEHGFEDQFLHLDRQLADLYEPAREPALVGGGRPDPHASHDPPPGNGGDSPLPPGPGPEDRLPGGGSHDDNGPDVFEEPREDLPQHDGLDERALADLRSVEQDTQRIAERYGVHVDFTTRPIDPANAVGFHRAIQRVAADYPSIFRDMQTIRIQNLDEMRTIDPSSGPNVMGFSINDRQGPAPQGIYLNQGNFTNKATTDFVALDRAMEGWSVPGSLTAKGTIYHEFGHQIGHRILTNPSLTKELAFEFKKIGISVDEHSLSAGIPKGIKSLAEGLGAYGKKNPSEMLAEGFAEWLLSPSPRPIASTIGEFIDKHFKGK</sequence>
<reference evidence="2 3" key="1">
    <citation type="submission" date="2018-06" db="EMBL/GenBank/DDBJ databases">
        <title>Actinomadura craniellae sp. nov. isolated from marine sponge Craniella sp.</title>
        <authorList>
            <person name="Li L."/>
            <person name="Xu Q.H."/>
            <person name="Lin H.W."/>
            <person name="Lu Y.H."/>
        </authorList>
    </citation>
    <scope>NUCLEOTIDE SEQUENCE [LARGE SCALE GENOMIC DNA]</scope>
    <source>
        <strain evidence="2 3">LHW63021</strain>
    </source>
</reference>
<keyword evidence="3" id="KW-1185">Reference proteome</keyword>
<feature type="region of interest" description="Disordered" evidence="1">
    <location>
        <begin position="319"/>
        <end position="346"/>
    </location>
</feature>